<gene>
    <name evidence="1" type="ORF">PITG_20708</name>
</gene>
<organism evidence="1 2">
    <name type="scientific">Phytophthora infestans (strain T30-4)</name>
    <name type="common">Potato late blight agent</name>
    <dbReference type="NCBI Taxonomy" id="403677"/>
    <lineage>
        <taxon>Eukaryota</taxon>
        <taxon>Sar</taxon>
        <taxon>Stramenopiles</taxon>
        <taxon>Oomycota</taxon>
        <taxon>Peronosporomycetes</taxon>
        <taxon>Peronosporales</taxon>
        <taxon>Peronosporaceae</taxon>
        <taxon>Phytophthora</taxon>
    </lineage>
</organism>
<dbReference type="HOGENOM" id="CLU_2089539_0_0_1"/>
<keyword evidence="2" id="KW-1185">Reference proteome</keyword>
<dbReference type="Proteomes" id="UP000006643">
    <property type="component" value="Unassembled WGS sequence"/>
</dbReference>
<dbReference type="OrthoDB" id="107869at2759"/>
<dbReference type="GeneID" id="9466907"/>
<evidence type="ECO:0000313" key="1">
    <source>
        <dbReference type="EMBL" id="EEY59016.1"/>
    </source>
</evidence>
<reference evidence="2" key="1">
    <citation type="journal article" date="2009" name="Nature">
        <title>Genome sequence and analysis of the Irish potato famine pathogen Phytophthora infestans.</title>
        <authorList>
            <consortium name="The Broad Institute Genome Sequencing Platform"/>
            <person name="Haas B.J."/>
            <person name="Kamoun S."/>
            <person name="Zody M.C."/>
            <person name="Jiang R.H."/>
            <person name="Handsaker R.E."/>
            <person name="Cano L.M."/>
            <person name="Grabherr M."/>
            <person name="Kodira C.D."/>
            <person name="Raffaele S."/>
            <person name="Torto-Alalibo T."/>
            <person name="Bozkurt T.O."/>
            <person name="Ah-Fong A.M."/>
            <person name="Alvarado L."/>
            <person name="Anderson V.L."/>
            <person name="Armstrong M.R."/>
            <person name="Avrova A."/>
            <person name="Baxter L."/>
            <person name="Beynon J."/>
            <person name="Boevink P.C."/>
            <person name="Bollmann S.R."/>
            <person name="Bos J.I."/>
            <person name="Bulone V."/>
            <person name="Cai G."/>
            <person name="Cakir C."/>
            <person name="Carrington J.C."/>
            <person name="Chawner M."/>
            <person name="Conti L."/>
            <person name="Costanzo S."/>
            <person name="Ewan R."/>
            <person name="Fahlgren N."/>
            <person name="Fischbach M.A."/>
            <person name="Fugelstad J."/>
            <person name="Gilroy E.M."/>
            <person name="Gnerre S."/>
            <person name="Green P.J."/>
            <person name="Grenville-Briggs L.J."/>
            <person name="Griffith J."/>
            <person name="Grunwald N.J."/>
            <person name="Horn K."/>
            <person name="Horner N.R."/>
            <person name="Hu C.H."/>
            <person name="Huitema E."/>
            <person name="Jeong D.H."/>
            <person name="Jones A.M."/>
            <person name="Jones J.D."/>
            <person name="Jones R.W."/>
            <person name="Karlsson E.K."/>
            <person name="Kunjeti S.G."/>
            <person name="Lamour K."/>
            <person name="Liu Z."/>
            <person name="Ma L."/>
            <person name="Maclean D."/>
            <person name="Chibucos M.C."/>
            <person name="McDonald H."/>
            <person name="McWalters J."/>
            <person name="Meijer H.J."/>
            <person name="Morgan W."/>
            <person name="Morris P.F."/>
            <person name="Munro C.A."/>
            <person name="O'Neill K."/>
            <person name="Ospina-Giraldo M."/>
            <person name="Pinzon A."/>
            <person name="Pritchard L."/>
            <person name="Ramsahoye B."/>
            <person name="Ren Q."/>
            <person name="Restrepo S."/>
            <person name="Roy S."/>
            <person name="Sadanandom A."/>
            <person name="Savidor A."/>
            <person name="Schornack S."/>
            <person name="Schwartz D.C."/>
            <person name="Schumann U.D."/>
            <person name="Schwessinger B."/>
            <person name="Seyer L."/>
            <person name="Sharpe T."/>
            <person name="Silvar C."/>
            <person name="Song J."/>
            <person name="Studholme D.J."/>
            <person name="Sykes S."/>
            <person name="Thines M."/>
            <person name="van de Vondervoort P.J."/>
            <person name="Phuntumart V."/>
            <person name="Wawra S."/>
            <person name="Weide R."/>
            <person name="Win J."/>
            <person name="Young C."/>
            <person name="Zhou S."/>
            <person name="Fry W."/>
            <person name="Meyers B.C."/>
            <person name="van West P."/>
            <person name="Ristaino J."/>
            <person name="Govers F."/>
            <person name="Birch P.R."/>
            <person name="Whisson S.C."/>
            <person name="Judelson H.S."/>
            <person name="Nusbaum C."/>
        </authorList>
    </citation>
    <scope>NUCLEOTIDE SEQUENCE [LARGE SCALE GENOMIC DNA]</scope>
    <source>
        <strain evidence="2">T30-4</strain>
    </source>
</reference>
<dbReference type="VEuPathDB" id="FungiDB:PITG_20708"/>
<dbReference type="AlphaFoldDB" id="D0P343"/>
<sequence length="117" mass="13830">MTANDYELFRQFFRISIEHRTPNATLGTGHPDFSEQGIYLEQFECREGWRLARQARRVERIDLHQENKKQELQVYLEQEIPSTDVKRIYMTEIQDSGVVEEVQLQTMQLQNALLVAS</sequence>
<evidence type="ECO:0000313" key="2">
    <source>
        <dbReference type="Proteomes" id="UP000006643"/>
    </source>
</evidence>
<protein>
    <submittedName>
        <fullName evidence="1">Uncharacterized protein</fullName>
    </submittedName>
</protein>
<dbReference type="RefSeq" id="XP_002895274.1">
    <property type="nucleotide sequence ID" value="XM_002895228.1"/>
</dbReference>
<proteinExistence type="predicted"/>
<name>D0P343_PHYIT</name>
<dbReference type="InParanoid" id="D0P343"/>
<dbReference type="KEGG" id="pif:PITG_20708"/>
<accession>D0P343</accession>
<dbReference type="EMBL" id="DS028337">
    <property type="protein sequence ID" value="EEY59016.1"/>
    <property type="molecule type" value="Genomic_DNA"/>
</dbReference>